<dbReference type="AlphaFoldDB" id="A0A1B8NY69"/>
<gene>
    <name evidence="1" type="ORF">A8U91_04003</name>
</gene>
<protein>
    <submittedName>
        <fullName evidence="1">Uncharacterized protein</fullName>
    </submittedName>
</protein>
<dbReference type="EMBL" id="MAJD01000002">
    <property type="protein sequence ID" value="OBX34940.1"/>
    <property type="molecule type" value="Genomic_DNA"/>
</dbReference>
<reference evidence="1 2" key="1">
    <citation type="submission" date="2016-06" db="EMBL/GenBank/DDBJ databases">
        <title>Genome sequence of halotolerant plant growth promoting strain of Halomonas elongata HEK1 isolated from salterns of Rann of Kutch, Gujarat, India.</title>
        <authorList>
            <person name="Gaba S."/>
            <person name="Singh R.N."/>
            <person name="Abrol S."/>
            <person name="Kaushik R."/>
            <person name="Saxena A.K."/>
        </authorList>
    </citation>
    <scope>NUCLEOTIDE SEQUENCE [LARGE SCALE GENOMIC DNA]</scope>
    <source>
        <strain evidence="1 2">HEK1</strain>
    </source>
</reference>
<dbReference type="Proteomes" id="UP000092504">
    <property type="component" value="Unassembled WGS sequence"/>
</dbReference>
<comment type="caution">
    <text evidence="1">The sequence shown here is derived from an EMBL/GenBank/DDBJ whole genome shotgun (WGS) entry which is preliminary data.</text>
</comment>
<evidence type="ECO:0000313" key="2">
    <source>
        <dbReference type="Proteomes" id="UP000092504"/>
    </source>
</evidence>
<accession>A0A1B8NY69</accession>
<organism evidence="1 2">
    <name type="scientific">Halomonas elongata</name>
    <dbReference type="NCBI Taxonomy" id="2746"/>
    <lineage>
        <taxon>Bacteria</taxon>
        <taxon>Pseudomonadati</taxon>
        <taxon>Pseudomonadota</taxon>
        <taxon>Gammaproteobacteria</taxon>
        <taxon>Oceanospirillales</taxon>
        <taxon>Halomonadaceae</taxon>
        <taxon>Halomonas</taxon>
    </lineage>
</organism>
<evidence type="ECO:0000313" key="1">
    <source>
        <dbReference type="EMBL" id="OBX34940.1"/>
    </source>
</evidence>
<name>A0A1B8NY69_HALEL</name>
<proteinExistence type="predicted"/>
<sequence length="150" mass="15032">MTDPGDSLETVTAAGPALADAQPGAGGFIGLGVAVPRELHLDPTVLITVDLLAFGAHHEGHLRAVDPRLGLGRGPPGGVVRGQRQGVVVAGHAVGLGGVLAQRLGLFTLVDHLDDLPAAVELADVVVGQGEARARASSGRSLSPARVKAS</sequence>